<dbReference type="EMBL" id="GBXM01100987">
    <property type="protein sequence ID" value="JAH07590.1"/>
    <property type="molecule type" value="Transcribed_RNA"/>
</dbReference>
<accession>A0A0E9PU17</accession>
<organism evidence="1">
    <name type="scientific">Anguilla anguilla</name>
    <name type="common">European freshwater eel</name>
    <name type="synonym">Muraena anguilla</name>
    <dbReference type="NCBI Taxonomy" id="7936"/>
    <lineage>
        <taxon>Eukaryota</taxon>
        <taxon>Metazoa</taxon>
        <taxon>Chordata</taxon>
        <taxon>Craniata</taxon>
        <taxon>Vertebrata</taxon>
        <taxon>Euteleostomi</taxon>
        <taxon>Actinopterygii</taxon>
        <taxon>Neopterygii</taxon>
        <taxon>Teleostei</taxon>
        <taxon>Anguilliformes</taxon>
        <taxon>Anguillidae</taxon>
        <taxon>Anguilla</taxon>
    </lineage>
</organism>
<evidence type="ECO:0000313" key="1">
    <source>
        <dbReference type="EMBL" id="JAH07590.1"/>
    </source>
</evidence>
<name>A0A0E9PU17_ANGAN</name>
<sequence>MQLLEQWG</sequence>
<reference evidence="1" key="2">
    <citation type="journal article" date="2015" name="Fish Shellfish Immunol.">
        <title>Early steps in the European eel (Anguilla anguilla)-Vibrio vulnificus interaction in the gills: Role of the RtxA13 toxin.</title>
        <authorList>
            <person name="Callol A."/>
            <person name="Pajuelo D."/>
            <person name="Ebbesson L."/>
            <person name="Teles M."/>
            <person name="MacKenzie S."/>
            <person name="Amaro C."/>
        </authorList>
    </citation>
    <scope>NUCLEOTIDE SEQUENCE</scope>
</reference>
<reference evidence="1" key="1">
    <citation type="submission" date="2014-11" db="EMBL/GenBank/DDBJ databases">
        <authorList>
            <person name="Amaro Gonzalez C."/>
        </authorList>
    </citation>
    <scope>NUCLEOTIDE SEQUENCE</scope>
</reference>
<proteinExistence type="predicted"/>
<protein>
    <submittedName>
        <fullName evidence="1">Uncharacterized protein</fullName>
    </submittedName>
</protein>